<evidence type="ECO:0000256" key="4">
    <source>
        <dbReference type="ARBA" id="ARBA00022679"/>
    </source>
</evidence>
<organism evidence="12 13">
    <name type="scientific">Bradyrhizobium icense</name>
    <dbReference type="NCBI Taxonomy" id="1274631"/>
    <lineage>
        <taxon>Bacteria</taxon>
        <taxon>Pseudomonadati</taxon>
        <taxon>Pseudomonadota</taxon>
        <taxon>Alphaproteobacteria</taxon>
        <taxon>Hyphomicrobiales</taxon>
        <taxon>Nitrobacteraceae</taxon>
        <taxon>Bradyrhizobium</taxon>
    </lineage>
</organism>
<dbReference type="RefSeq" id="WP_065727036.1">
    <property type="nucleotide sequence ID" value="NZ_CP016428.1"/>
</dbReference>
<keyword evidence="4" id="KW-0808">Transferase</keyword>
<evidence type="ECO:0000313" key="12">
    <source>
        <dbReference type="EMBL" id="ANV99743.1"/>
    </source>
</evidence>
<feature type="active site" description="Proton donor/acceptor" evidence="9">
    <location>
        <position position="159"/>
    </location>
</feature>
<keyword evidence="10" id="KW-0732">Signal</keyword>
<accession>A0A1B1UAF9</accession>
<dbReference type="SUPFAM" id="SSF141523">
    <property type="entry name" value="L,D-transpeptidase catalytic domain-like"/>
    <property type="match status" value="1"/>
</dbReference>
<keyword evidence="13" id="KW-1185">Reference proteome</keyword>
<dbReference type="PANTHER" id="PTHR30582">
    <property type="entry name" value="L,D-TRANSPEPTIDASE"/>
    <property type="match status" value="1"/>
</dbReference>
<evidence type="ECO:0000256" key="10">
    <source>
        <dbReference type="SAM" id="SignalP"/>
    </source>
</evidence>
<dbReference type="GO" id="GO:0005576">
    <property type="term" value="C:extracellular region"/>
    <property type="evidence" value="ECO:0007669"/>
    <property type="project" value="TreeGrafter"/>
</dbReference>
<evidence type="ECO:0000256" key="8">
    <source>
        <dbReference type="ARBA" id="ARBA00023316"/>
    </source>
</evidence>
<dbReference type="FunFam" id="2.40.440.10:FF:000002">
    <property type="entry name" value="L,D-transpeptidase ErfK/SrfK"/>
    <property type="match status" value="1"/>
</dbReference>
<reference evidence="12 13" key="1">
    <citation type="submission" date="2016-07" db="EMBL/GenBank/DDBJ databases">
        <title>Complete genome sequence of Bradyrhizobium icense LMTR 13T, a potential inoculant strain isolated from lima bean (Phaseolus lunatus) in Peru.</title>
        <authorList>
            <person name="Ormeno-Orrillo E."/>
            <person name="Duran D."/>
            <person name="Rogel M.A."/>
            <person name="Rey L."/>
            <person name="Imperial J."/>
            <person name="Ruiz-Argueso T."/>
            <person name="Martinez-Romero E."/>
        </authorList>
    </citation>
    <scope>NUCLEOTIDE SEQUENCE [LARGE SCALE GENOMIC DNA]</scope>
    <source>
        <strain evidence="12 13">LMTR 13</strain>
    </source>
</reference>
<dbReference type="GO" id="GO:0018104">
    <property type="term" value="P:peptidoglycan-protein cross-linking"/>
    <property type="evidence" value="ECO:0007669"/>
    <property type="project" value="TreeGrafter"/>
</dbReference>
<dbReference type="GO" id="GO:0071972">
    <property type="term" value="F:peptidoglycan L,D-transpeptidase activity"/>
    <property type="evidence" value="ECO:0007669"/>
    <property type="project" value="TreeGrafter"/>
</dbReference>
<proteinExistence type="inferred from homology"/>
<dbReference type="InterPro" id="IPR038063">
    <property type="entry name" value="Transpep_catalytic_dom"/>
</dbReference>
<feature type="domain" description="L,D-TPase catalytic" evidence="11">
    <location>
        <begin position="70"/>
        <end position="199"/>
    </location>
</feature>
<dbReference type="UniPathway" id="UPA00219"/>
<keyword evidence="5" id="KW-0378">Hydrolase</keyword>
<dbReference type="PROSITE" id="PS52029">
    <property type="entry name" value="LD_TPASE"/>
    <property type="match status" value="1"/>
</dbReference>
<evidence type="ECO:0000256" key="6">
    <source>
        <dbReference type="ARBA" id="ARBA00022960"/>
    </source>
</evidence>
<evidence type="ECO:0000256" key="3">
    <source>
        <dbReference type="ARBA" id="ARBA00022676"/>
    </source>
</evidence>
<dbReference type="Pfam" id="PF03734">
    <property type="entry name" value="YkuD"/>
    <property type="match status" value="1"/>
</dbReference>
<dbReference type="CDD" id="cd16913">
    <property type="entry name" value="YkuD_like"/>
    <property type="match status" value="1"/>
</dbReference>
<evidence type="ECO:0000259" key="11">
    <source>
        <dbReference type="PROSITE" id="PS52029"/>
    </source>
</evidence>
<dbReference type="EMBL" id="CP016428">
    <property type="protein sequence ID" value="ANV99743.1"/>
    <property type="molecule type" value="Genomic_DNA"/>
</dbReference>
<dbReference type="Gene3D" id="2.40.440.10">
    <property type="entry name" value="L,D-transpeptidase catalytic domain-like"/>
    <property type="match status" value="1"/>
</dbReference>
<dbReference type="GO" id="GO:0016757">
    <property type="term" value="F:glycosyltransferase activity"/>
    <property type="evidence" value="ECO:0007669"/>
    <property type="project" value="UniProtKB-KW"/>
</dbReference>
<keyword evidence="3" id="KW-0328">Glycosyltransferase</keyword>
<evidence type="ECO:0000256" key="2">
    <source>
        <dbReference type="ARBA" id="ARBA00005992"/>
    </source>
</evidence>
<sequence>MTRAFALLFAAITMLVGSGQAQAQGLFQGFFEDSRDIMGGGPGFFRPGMPSGASPIPRQTVYFTGNYAPGTILINTAERRLYLVLGNGQAIRYGIGVGRDGFRWSGTHRITAKKEWPSWTPPAQMLRRRPDLPRHMAGGIDNPLGARAMYLGSTLYRIHGSNEPETIGQAVSSGCFRMTNEDVTDLYSRVRIGTPVIVRN</sequence>
<feature type="chain" id="PRO_5008530356" description="L,D-TPase catalytic domain-containing protein" evidence="10">
    <location>
        <begin position="24"/>
        <end position="200"/>
    </location>
</feature>
<evidence type="ECO:0000313" key="13">
    <source>
        <dbReference type="Proteomes" id="UP000092839"/>
    </source>
</evidence>
<evidence type="ECO:0000256" key="7">
    <source>
        <dbReference type="ARBA" id="ARBA00022984"/>
    </source>
</evidence>
<dbReference type="STRING" id="1274631.LMTR13_05680"/>
<feature type="active site" description="Nucleophile" evidence="9">
    <location>
        <position position="175"/>
    </location>
</feature>
<dbReference type="OrthoDB" id="9813664at2"/>
<keyword evidence="6 9" id="KW-0133">Cell shape</keyword>
<dbReference type="Proteomes" id="UP000092839">
    <property type="component" value="Chromosome"/>
</dbReference>
<feature type="signal peptide" evidence="10">
    <location>
        <begin position="1"/>
        <end position="23"/>
    </location>
</feature>
<comment type="pathway">
    <text evidence="1 9">Cell wall biogenesis; peptidoglycan biosynthesis.</text>
</comment>
<dbReference type="GO" id="GO:0008360">
    <property type="term" value="P:regulation of cell shape"/>
    <property type="evidence" value="ECO:0007669"/>
    <property type="project" value="UniProtKB-UniRule"/>
</dbReference>
<dbReference type="InterPro" id="IPR005490">
    <property type="entry name" value="LD_TPept_cat_dom"/>
</dbReference>
<dbReference type="InterPro" id="IPR050979">
    <property type="entry name" value="LD-transpeptidase"/>
</dbReference>
<name>A0A1B1UAF9_9BRAD</name>
<evidence type="ECO:0000256" key="9">
    <source>
        <dbReference type="PROSITE-ProRule" id="PRU01373"/>
    </source>
</evidence>
<comment type="similarity">
    <text evidence="2">Belongs to the YkuD family.</text>
</comment>
<keyword evidence="8 9" id="KW-0961">Cell wall biogenesis/degradation</keyword>
<evidence type="ECO:0000256" key="5">
    <source>
        <dbReference type="ARBA" id="ARBA00022801"/>
    </source>
</evidence>
<dbReference type="KEGG" id="bic:LMTR13_05680"/>
<dbReference type="AlphaFoldDB" id="A0A1B1UAF9"/>
<dbReference type="GO" id="GO:0071555">
    <property type="term" value="P:cell wall organization"/>
    <property type="evidence" value="ECO:0007669"/>
    <property type="project" value="UniProtKB-UniRule"/>
</dbReference>
<evidence type="ECO:0000256" key="1">
    <source>
        <dbReference type="ARBA" id="ARBA00004752"/>
    </source>
</evidence>
<gene>
    <name evidence="12" type="ORF">LMTR13_05680</name>
</gene>
<keyword evidence="7 9" id="KW-0573">Peptidoglycan synthesis</keyword>
<dbReference type="PANTHER" id="PTHR30582:SF24">
    <property type="entry name" value="L,D-TRANSPEPTIDASE ERFK_SRFK-RELATED"/>
    <property type="match status" value="1"/>
</dbReference>
<protein>
    <recommendedName>
        <fullName evidence="11">L,D-TPase catalytic domain-containing protein</fullName>
    </recommendedName>
</protein>